<protein>
    <recommendedName>
        <fullName evidence="3">Secreted protein</fullName>
    </recommendedName>
</protein>
<dbReference type="AlphaFoldDB" id="A0A1Y5NZQ4"/>
<accession>A0A1Y5NZQ4</accession>
<organism evidence="2">
    <name type="scientific">uncultured Microbacterium sp</name>
    <dbReference type="NCBI Taxonomy" id="191216"/>
    <lineage>
        <taxon>Bacteria</taxon>
        <taxon>Bacillati</taxon>
        <taxon>Actinomycetota</taxon>
        <taxon>Actinomycetes</taxon>
        <taxon>Micrococcales</taxon>
        <taxon>Microbacteriaceae</taxon>
        <taxon>Microbacterium</taxon>
        <taxon>environmental samples</taxon>
    </lineage>
</organism>
<dbReference type="EMBL" id="FLQR01000001">
    <property type="protein sequence ID" value="SBS70579.1"/>
    <property type="molecule type" value="Genomic_DNA"/>
</dbReference>
<dbReference type="Pfam" id="PF12028">
    <property type="entry name" value="DUF3515"/>
    <property type="match status" value="1"/>
</dbReference>
<evidence type="ECO:0000313" key="2">
    <source>
        <dbReference type="EMBL" id="SBS70579.1"/>
    </source>
</evidence>
<gene>
    <name evidence="2" type="ORF">MIPYR_10551</name>
</gene>
<evidence type="ECO:0008006" key="3">
    <source>
        <dbReference type="Google" id="ProtNLM"/>
    </source>
</evidence>
<feature type="signal peptide" evidence="1">
    <location>
        <begin position="1"/>
        <end position="25"/>
    </location>
</feature>
<sequence length="157" mass="16367">MVPRPRPAVALLAVLAALTLAGCSATVSMQPADQANDPLCAEVMVRLPGALDAQPRRWTDAQSTAAWGDPSAVLLSCGVESPGPTEAQCITVAGVDWIVDDAAAPRYRITSYGRTPAVEVLTDNELVSPTTVLDGLGTAVQQLPRERQCTSTSSVLP</sequence>
<feature type="chain" id="PRO_5038946261" description="Secreted protein" evidence="1">
    <location>
        <begin position="26"/>
        <end position="157"/>
    </location>
</feature>
<dbReference type="InterPro" id="IPR021903">
    <property type="entry name" value="DUF3515"/>
</dbReference>
<proteinExistence type="predicted"/>
<name>A0A1Y5NZQ4_9MICO</name>
<evidence type="ECO:0000256" key="1">
    <source>
        <dbReference type="SAM" id="SignalP"/>
    </source>
</evidence>
<dbReference type="PROSITE" id="PS51257">
    <property type="entry name" value="PROKAR_LIPOPROTEIN"/>
    <property type="match status" value="1"/>
</dbReference>
<reference evidence="2" key="1">
    <citation type="submission" date="2016-03" db="EMBL/GenBank/DDBJ databases">
        <authorList>
            <person name="Ploux O."/>
        </authorList>
    </citation>
    <scope>NUCLEOTIDE SEQUENCE</scope>
    <source>
        <strain evidence="2">UC1</strain>
    </source>
</reference>
<keyword evidence="1" id="KW-0732">Signal</keyword>